<keyword evidence="3" id="KW-0406">Ion transport</keyword>
<keyword evidence="2" id="KW-0813">Transport</keyword>
<evidence type="ECO:0000256" key="2">
    <source>
        <dbReference type="ARBA" id="ARBA00022448"/>
    </source>
</evidence>
<dbReference type="PhylomeDB" id="A0A0G4EE82"/>
<dbReference type="FunCoup" id="A0A0G4EE82">
    <property type="interactions" value="330"/>
</dbReference>
<dbReference type="OMA" id="QHMMAFI"/>
<evidence type="ECO:0000313" key="5">
    <source>
        <dbReference type="EMBL" id="CEL93649.1"/>
    </source>
</evidence>
<dbReference type="InterPro" id="IPR038495">
    <property type="entry name" value="ATPase_E_C"/>
</dbReference>
<evidence type="ECO:0000313" key="6">
    <source>
        <dbReference type="Proteomes" id="UP000041254"/>
    </source>
</evidence>
<keyword evidence="6" id="KW-1185">Reference proteome</keyword>
<feature type="coiled-coil region" evidence="4">
    <location>
        <begin position="38"/>
        <end position="72"/>
    </location>
</feature>
<dbReference type="GO" id="GO:0046961">
    <property type="term" value="F:proton-transporting ATPase activity, rotational mechanism"/>
    <property type="evidence" value="ECO:0007669"/>
    <property type="project" value="InterPro"/>
</dbReference>
<dbReference type="Pfam" id="PF01991">
    <property type="entry name" value="vATP-synt_E"/>
    <property type="match status" value="1"/>
</dbReference>
<dbReference type="Proteomes" id="UP000041254">
    <property type="component" value="Unassembled WGS sequence"/>
</dbReference>
<dbReference type="VEuPathDB" id="CryptoDB:Vbra_4860"/>
<comment type="similarity">
    <text evidence="1">Belongs to the V-ATPase E subunit family.</text>
</comment>
<evidence type="ECO:0000256" key="1">
    <source>
        <dbReference type="ARBA" id="ARBA00005901"/>
    </source>
</evidence>
<dbReference type="HAMAP" id="MF_00311">
    <property type="entry name" value="ATP_synth_E_arch"/>
    <property type="match status" value="1"/>
</dbReference>
<dbReference type="InParanoid" id="A0A0G4EE82"/>
<dbReference type="GO" id="GO:0033178">
    <property type="term" value="C:proton-transporting two-sector ATPase complex, catalytic domain"/>
    <property type="evidence" value="ECO:0007669"/>
    <property type="project" value="InterPro"/>
</dbReference>
<dbReference type="STRING" id="1169540.A0A0G4EE82"/>
<keyword evidence="4" id="KW-0175">Coiled coil</keyword>
<dbReference type="PANTHER" id="PTHR45715">
    <property type="entry name" value="ATPASE H+-TRANSPORTING V1 SUBUNIT E1A-RELATED"/>
    <property type="match status" value="1"/>
</dbReference>
<gene>
    <name evidence="5" type="ORF">Vbra_4860</name>
</gene>
<evidence type="ECO:0008006" key="7">
    <source>
        <dbReference type="Google" id="ProtNLM"/>
    </source>
</evidence>
<organism evidence="5 6">
    <name type="scientific">Vitrella brassicaformis (strain CCMP3155)</name>
    <dbReference type="NCBI Taxonomy" id="1169540"/>
    <lineage>
        <taxon>Eukaryota</taxon>
        <taxon>Sar</taxon>
        <taxon>Alveolata</taxon>
        <taxon>Colpodellida</taxon>
        <taxon>Vitrellaceae</taxon>
        <taxon>Vitrella</taxon>
    </lineage>
</organism>
<protein>
    <recommendedName>
        <fullName evidence="7">V-type proton ATPase subunit E</fullName>
    </recommendedName>
</protein>
<dbReference type="OrthoDB" id="10263003at2759"/>
<proteinExistence type="inferred from homology"/>
<name>A0A0G4EE82_VITBC</name>
<evidence type="ECO:0000256" key="4">
    <source>
        <dbReference type="SAM" id="Coils"/>
    </source>
</evidence>
<dbReference type="Gene3D" id="6.10.250.1620">
    <property type="match status" value="1"/>
</dbReference>
<dbReference type="SUPFAM" id="SSF160527">
    <property type="entry name" value="V-type ATPase subunit E-like"/>
    <property type="match status" value="1"/>
</dbReference>
<dbReference type="Gene3D" id="3.30.2320.30">
    <property type="entry name" value="ATP synthase, E subunit, C-terminal"/>
    <property type="match status" value="1"/>
</dbReference>
<reference evidence="5 6" key="1">
    <citation type="submission" date="2014-11" db="EMBL/GenBank/DDBJ databases">
        <authorList>
            <person name="Zhu J."/>
            <person name="Qi W."/>
            <person name="Song R."/>
        </authorList>
    </citation>
    <scope>NUCLEOTIDE SEQUENCE [LARGE SCALE GENOMIC DNA]</scope>
</reference>
<dbReference type="EMBL" id="CDMY01000182">
    <property type="protein sequence ID" value="CEL93649.1"/>
    <property type="molecule type" value="Genomic_DNA"/>
</dbReference>
<evidence type="ECO:0000256" key="3">
    <source>
        <dbReference type="ARBA" id="ARBA00023065"/>
    </source>
</evidence>
<dbReference type="AlphaFoldDB" id="A0A0G4EE82"/>
<sequence length="236" mass="26877">MGETEAQRQIQQMVNFILKEARDKADEIEAKALEDFNIEKLRMMQQQKEKIRDEYQRKSKQLEVQRAIARSTAVNKARVKKMEERSLMVDKVRDLALKELANLSADSSKTQAYRNLLVDLTVQGLLRLLEDHVVVRCRECDKGLFDTGLIKSACTKYAQIIKDETGADKSVHIEVDKQTFLPPPPRPGYEGKTCSGGVILLAHDSKITCDNTLDTRLSLVVEECKPQIRETLFPQS</sequence>
<dbReference type="InterPro" id="IPR002842">
    <property type="entry name" value="ATPase_V1_Esu"/>
</dbReference>
<accession>A0A0G4EE82</accession>